<accession>A0A246I5I2</accession>
<dbReference type="RefSeq" id="WP_088497121.1">
    <property type="nucleotide sequence ID" value="NZ_JABAGX010000008.1"/>
</dbReference>
<sequence>MTTAEARTRKRYNAYLRRHGVCSVCTMRERGSSPAHCQRRPDRRGNCDTDGLLPVFRFDENVLKGMRDGDR</sequence>
<dbReference type="AlphaFoldDB" id="A0A246I5I2"/>
<proteinExistence type="predicted"/>
<organism evidence="1 2">
    <name type="scientific">Stenotrophomonas maltophilia</name>
    <name type="common">Pseudomonas maltophilia</name>
    <name type="synonym">Xanthomonas maltophilia</name>
    <dbReference type="NCBI Taxonomy" id="40324"/>
    <lineage>
        <taxon>Bacteria</taxon>
        <taxon>Pseudomonadati</taxon>
        <taxon>Pseudomonadota</taxon>
        <taxon>Gammaproteobacteria</taxon>
        <taxon>Lysobacterales</taxon>
        <taxon>Lysobacteraceae</taxon>
        <taxon>Stenotrophomonas</taxon>
        <taxon>Stenotrophomonas maltophilia group</taxon>
    </lineage>
</organism>
<comment type="caution">
    <text evidence="1">The sequence shown here is derived from an EMBL/GenBank/DDBJ whole genome shotgun (WGS) entry which is preliminary data.</text>
</comment>
<name>A0A246I5I2_STEMA</name>
<evidence type="ECO:0000313" key="1">
    <source>
        <dbReference type="EMBL" id="OWQ73802.1"/>
    </source>
</evidence>
<reference evidence="1 2" key="1">
    <citation type="submission" date="2017-06" db="EMBL/GenBank/DDBJ databases">
        <authorList>
            <person name="Kim H.J."/>
            <person name="Triplett B.A."/>
        </authorList>
    </citation>
    <scope>NUCLEOTIDE SEQUENCE [LARGE SCALE GENOMIC DNA]</scope>
    <source>
        <strain evidence="1 2">594</strain>
    </source>
</reference>
<gene>
    <name evidence="1" type="ORF">CEE63_11650</name>
</gene>
<protein>
    <submittedName>
        <fullName evidence="1">Uncharacterized protein</fullName>
    </submittedName>
</protein>
<dbReference type="Proteomes" id="UP000197090">
    <property type="component" value="Unassembled WGS sequence"/>
</dbReference>
<evidence type="ECO:0000313" key="2">
    <source>
        <dbReference type="Proteomes" id="UP000197090"/>
    </source>
</evidence>
<dbReference type="EMBL" id="NIVX01000076">
    <property type="protein sequence ID" value="OWQ73802.1"/>
    <property type="molecule type" value="Genomic_DNA"/>
</dbReference>